<dbReference type="InterPro" id="IPR003709">
    <property type="entry name" value="VanY-like_core_dom"/>
</dbReference>
<dbReference type="GO" id="GO:0008233">
    <property type="term" value="F:peptidase activity"/>
    <property type="evidence" value="ECO:0007669"/>
    <property type="project" value="InterPro"/>
</dbReference>
<dbReference type="SUPFAM" id="SSF55166">
    <property type="entry name" value="Hedgehog/DD-peptidase"/>
    <property type="match status" value="1"/>
</dbReference>
<gene>
    <name evidence="3" type="ORF">CEN44_12075</name>
</gene>
<keyword evidence="4" id="KW-1185">Reference proteome</keyword>
<dbReference type="AlphaFoldDB" id="A0A2N6K387"/>
<sequence>MKRLWKKTAFFTLLALIVFSLVASSGTTKKILSQDTRNSESYILADPPHKQQQLNQLYIGIVNEIVTPTPETTPTPNLNLTNRERFLTAITDQLSTIPQFGTYEYILLRAYGAAFVNHNPEVQLPSKVLFKDEKETKEFQDTLTMGKVNGTNNCYLQKVAADALNQAKAQISIPLKSGYADSDCTRSFAANVRFWRKYANDKTLARVQQGQETKILGTVAPPGASQHLWGLAIDLRVSTEAQRQALNQNGWFRTVEYDVPHWTYIGYPPDKLSDLGFQNKVIGGISYWLTPL</sequence>
<comment type="caution">
    <text evidence="3">The sequence shown here is derived from an EMBL/GenBank/DDBJ whole genome shotgun (WGS) entry which is preliminary data.</text>
</comment>
<feature type="chain" id="PRO_5014633400" evidence="1">
    <location>
        <begin position="24"/>
        <end position="292"/>
    </location>
</feature>
<dbReference type="Gene3D" id="3.30.1380.10">
    <property type="match status" value="1"/>
</dbReference>
<protein>
    <submittedName>
        <fullName evidence="3">Peptidase M15</fullName>
    </submittedName>
</protein>
<dbReference type="Proteomes" id="UP000235036">
    <property type="component" value="Unassembled WGS sequence"/>
</dbReference>
<evidence type="ECO:0000313" key="3">
    <source>
        <dbReference type="EMBL" id="PLZ89901.1"/>
    </source>
</evidence>
<feature type="signal peptide" evidence="1">
    <location>
        <begin position="1"/>
        <end position="23"/>
    </location>
</feature>
<feature type="domain" description="D-alanyl-D-alanine carboxypeptidase-like core" evidence="2">
    <location>
        <begin position="170"/>
        <end position="259"/>
    </location>
</feature>
<evidence type="ECO:0000259" key="2">
    <source>
        <dbReference type="Pfam" id="PF02557"/>
    </source>
</evidence>
<evidence type="ECO:0000256" key="1">
    <source>
        <dbReference type="SAM" id="SignalP"/>
    </source>
</evidence>
<dbReference type="InterPro" id="IPR009045">
    <property type="entry name" value="Zn_M74/Hedgehog-like"/>
</dbReference>
<organism evidence="3 4">
    <name type="scientific">Fischerella muscicola CCMEE 5323</name>
    <dbReference type="NCBI Taxonomy" id="2019572"/>
    <lineage>
        <taxon>Bacteria</taxon>
        <taxon>Bacillati</taxon>
        <taxon>Cyanobacteriota</taxon>
        <taxon>Cyanophyceae</taxon>
        <taxon>Nostocales</taxon>
        <taxon>Hapalosiphonaceae</taxon>
        <taxon>Fischerella</taxon>
    </lineage>
</organism>
<reference evidence="3 4" key="1">
    <citation type="submission" date="2017-08" db="EMBL/GenBank/DDBJ databases">
        <title>Genomes of Fischerella (Mastigocladus) sp. strains.</title>
        <authorList>
            <person name="Miller S.R."/>
        </authorList>
    </citation>
    <scope>NUCLEOTIDE SEQUENCE [LARGE SCALE GENOMIC DNA]</scope>
    <source>
        <strain evidence="3 4">CCMEE 5323</strain>
    </source>
</reference>
<accession>A0A2N6K387</accession>
<evidence type="ECO:0000313" key="4">
    <source>
        <dbReference type="Proteomes" id="UP000235036"/>
    </source>
</evidence>
<dbReference type="EMBL" id="NRQW01000256">
    <property type="protein sequence ID" value="PLZ89901.1"/>
    <property type="molecule type" value="Genomic_DNA"/>
</dbReference>
<dbReference type="RefSeq" id="WP_016868923.1">
    <property type="nucleotide sequence ID" value="NZ_CAWNVR010000354.1"/>
</dbReference>
<keyword evidence="1" id="KW-0732">Signal</keyword>
<dbReference type="GO" id="GO:0006508">
    <property type="term" value="P:proteolysis"/>
    <property type="evidence" value="ECO:0007669"/>
    <property type="project" value="InterPro"/>
</dbReference>
<dbReference type="Pfam" id="PF02557">
    <property type="entry name" value="VanY"/>
    <property type="match status" value="1"/>
</dbReference>
<name>A0A2N6K387_FISMU</name>
<proteinExistence type="predicted"/>